<reference evidence="1 2" key="1">
    <citation type="submission" date="2019-11" db="EMBL/GenBank/DDBJ databases">
        <title>Whole genome sequence of Oryza granulata.</title>
        <authorList>
            <person name="Li W."/>
        </authorList>
    </citation>
    <scope>NUCLEOTIDE SEQUENCE [LARGE SCALE GENOMIC DNA]</scope>
    <source>
        <strain evidence="2">cv. Menghai</strain>
        <tissue evidence="1">Leaf</tissue>
    </source>
</reference>
<comment type="caution">
    <text evidence="1">The sequence shown here is derived from an EMBL/GenBank/DDBJ whole genome shotgun (WGS) entry which is preliminary data.</text>
</comment>
<protein>
    <submittedName>
        <fullName evidence="1">Uncharacterized protein</fullName>
    </submittedName>
</protein>
<proteinExistence type="predicted"/>
<dbReference type="AlphaFoldDB" id="A0A6G1FAV8"/>
<keyword evidence="2" id="KW-1185">Reference proteome</keyword>
<evidence type="ECO:0000313" key="2">
    <source>
        <dbReference type="Proteomes" id="UP000479710"/>
    </source>
</evidence>
<evidence type="ECO:0000313" key="1">
    <source>
        <dbReference type="EMBL" id="KAF0934096.1"/>
    </source>
</evidence>
<name>A0A6G1FAV8_9ORYZ</name>
<sequence>MKAGKGHTEQQRLAASNGVELGLLLLAPLRQWQSVVAGEESGVRAAVSLVLGRRGRDDLLSLPFPWDLAQARELGANGDELRRPGAVRLGVDREHWVWKVARCARRGSALPLIGAGLGVQAPFGPAVQRQWRRQRDSKRQRARYRRGAAVCRAQRLQGTAWGRQWRRAQSKGASGRRWRLVQRWQGAAWGASYSPLVHRGARRGHGFWTNGLTVASGCQRFLMRPGCRDMRKGCPRQGWCSSCSRELCRRWRPGSGSVRAWVLGAGSPARFIAAGGGPGGFRGGWRGEGLILHWSEARCNATRSINRRVEGGGDSLAAAACTPVSSI</sequence>
<dbReference type="EMBL" id="SPHZ02000001">
    <property type="protein sequence ID" value="KAF0934096.1"/>
    <property type="molecule type" value="Genomic_DNA"/>
</dbReference>
<dbReference type="Proteomes" id="UP000479710">
    <property type="component" value="Unassembled WGS sequence"/>
</dbReference>
<accession>A0A6G1FAV8</accession>
<organism evidence="1 2">
    <name type="scientific">Oryza meyeriana var. granulata</name>
    <dbReference type="NCBI Taxonomy" id="110450"/>
    <lineage>
        <taxon>Eukaryota</taxon>
        <taxon>Viridiplantae</taxon>
        <taxon>Streptophyta</taxon>
        <taxon>Embryophyta</taxon>
        <taxon>Tracheophyta</taxon>
        <taxon>Spermatophyta</taxon>
        <taxon>Magnoliopsida</taxon>
        <taxon>Liliopsida</taxon>
        <taxon>Poales</taxon>
        <taxon>Poaceae</taxon>
        <taxon>BOP clade</taxon>
        <taxon>Oryzoideae</taxon>
        <taxon>Oryzeae</taxon>
        <taxon>Oryzinae</taxon>
        <taxon>Oryza</taxon>
        <taxon>Oryza meyeriana</taxon>
    </lineage>
</organism>
<gene>
    <name evidence="1" type="ORF">E2562_022768</name>
</gene>